<reference evidence="3" key="1">
    <citation type="submission" date="2011-12" db="EMBL/GenBank/DDBJ databases">
        <title>Complete sequence of Methanoregula formicicum SMSP.</title>
        <authorList>
            <person name="Lucas S."/>
            <person name="Han J."/>
            <person name="Lapidus A."/>
            <person name="Cheng J.-F."/>
            <person name="Goodwin L."/>
            <person name="Pitluck S."/>
            <person name="Peters L."/>
            <person name="Ovchinnikova G."/>
            <person name="Teshima H."/>
            <person name="Detter J.C."/>
            <person name="Han C."/>
            <person name="Tapia R."/>
            <person name="Land M."/>
            <person name="Hauser L."/>
            <person name="Kyrpides N."/>
            <person name="Ivanova N."/>
            <person name="Pagani I."/>
            <person name="Imachi H."/>
            <person name="Tamaki H."/>
            <person name="Sekiguchi Y."/>
            <person name="Kamagata Y."/>
            <person name="Cadillo-Quiroz H."/>
            <person name="Zinder S."/>
            <person name="Liu W.-T."/>
            <person name="Woyke T."/>
        </authorList>
    </citation>
    <scope>NUCLEOTIDE SEQUENCE [LARGE SCALE GENOMIC DNA]</scope>
    <source>
        <strain evidence="3">DSM 22288 / NBRC 105244 / SMSP</strain>
    </source>
</reference>
<keyword evidence="3" id="KW-1185">Reference proteome</keyword>
<dbReference type="InParanoid" id="L0HDZ6"/>
<dbReference type="KEGG" id="mfo:Metfor_0476"/>
<dbReference type="RefSeq" id="WP_015284512.1">
    <property type="nucleotide sequence ID" value="NC_019943.1"/>
</dbReference>
<feature type="transmembrane region" description="Helical" evidence="1">
    <location>
        <begin position="121"/>
        <end position="140"/>
    </location>
</feature>
<dbReference type="GeneID" id="14309149"/>
<accession>L0HDZ6</accession>
<feature type="transmembrane region" description="Helical" evidence="1">
    <location>
        <begin position="30"/>
        <end position="50"/>
    </location>
</feature>
<dbReference type="AlphaFoldDB" id="L0HDZ6"/>
<organism evidence="2 3">
    <name type="scientific">Methanoregula formicica (strain DSM 22288 / NBRC 105244 / SMSP)</name>
    <dbReference type="NCBI Taxonomy" id="593750"/>
    <lineage>
        <taxon>Archaea</taxon>
        <taxon>Methanobacteriati</taxon>
        <taxon>Methanobacteriota</taxon>
        <taxon>Stenosarchaea group</taxon>
        <taxon>Methanomicrobia</taxon>
        <taxon>Methanomicrobiales</taxon>
        <taxon>Methanoregulaceae</taxon>
        <taxon>Methanoregula</taxon>
    </lineage>
</organism>
<gene>
    <name evidence="2" type="ordered locus">Metfor_0476</name>
</gene>
<reference evidence="2 3" key="2">
    <citation type="journal article" date="2014" name="Genome Announc.">
        <title>Complete Genome Sequence of Methanoregula formicica SMSPT, a Mesophilic Hydrogenotrophic Methanogen Isolated from a Methanogenic Upflow Anaerobic Sludge Blanket Reactor.</title>
        <authorList>
            <person name="Yamamoto K."/>
            <person name="Tamaki H."/>
            <person name="Cadillo-Quiroz H."/>
            <person name="Imachi H."/>
            <person name="Kyrpides N."/>
            <person name="Woyke T."/>
            <person name="Goodwin L."/>
            <person name="Zinder S.H."/>
            <person name="Kamagata Y."/>
            <person name="Liu W.T."/>
        </authorList>
    </citation>
    <scope>NUCLEOTIDE SEQUENCE [LARGE SCALE GENOMIC DNA]</scope>
    <source>
        <strain evidence="3">DSM 22288 / NBRC 105244 / SMSP</strain>
    </source>
</reference>
<feature type="transmembrane region" description="Helical" evidence="1">
    <location>
        <begin position="90"/>
        <end position="114"/>
    </location>
</feature>
<dbReference type="HOGENOM" id="CLU_1387591_0_0_2"/>
<keyword evidence="1" id="KW-1133">Transmembrane helix</keyword>
<evidence type="ECO:0000256" key="1">
    <source>
        <dbReference type="SAM" id="Phobius"/>
    </source>
</evidence>
<evidence type="ECO:0000313" key="3">
    <source>
        <dbReference type="Proteomes" id="UP000010824"/>
    </source>
</evidence>
<proteinExistence type="predicted"/>
<dbReference type="eggNOG" id="arCOG05180">
    <property type="taxonomic scope" value="Archaea"/>
</dbReference>
<name>L0HDZ6_METFS</name>
<sequence precursor="true">MSHKKILIIAAVLILGAIVNYAWAVVAKMYAIPVGAEFVIAAYCLLIVLLPFSWREALCIGIAAGVLTILANPNHAIAIESGQLVMKSGYVLGLANVVSELVGVLACFFVFAYLAVRFRTTAPFVATFIATLASSLAYVVLVSTFNPSLHVTDPAWLGDFLVKVGQVALTDAVVVQVLFLLLHDRVQACRATAAVP</sequence>
<keyword evidence="1" id="KW-0812">Transmembrane</keyword>
<dbReference type="STRING" id="593750.Metfor_0476"/>
<feature type="transmembrane region" description="Helical" evidence="1">
    <location>
        <begin position="7"/>
        <end position="24"/>
    </location>
</feature>
<keyword evidence="1" id="KW-0472">Membrane</keyword>
<feature type="transmembrane region" description="Helical" evidence="1">
    <location>
        <begin position="160"/>
        <end position="182"/>
    </location>
</feature>
<feature type="transmembrane region" description="Helical" evidence="1">
    <location>
        <begin position="57"/>
        <end position="78"/>
    </location>
</feature>
<evidence type="ECO:0000313" key="2">
    <source>
        <dbReference type="EMBL" id="AGB01548.1"/>
    </source>
</evidence>
<dbReference type="Proteomes" id="UP000010824">
    <property type="component" value="Chromosome"/>
</dbReference>
<protein>
    <submittedName>
        <fullName evidence="2">Uncharacterized protein</fullName>
    </submittedName>
</protein>
<dbReference type="EMBL" id="CP003167">
    <property type="protein sequence ID" value="AGB01548.1"/>
    <property type="molecule type" value="Genomic_DNA"/>
</dbReference>